<dbReference type="AlphaFoldDB" id="A0A7S0SSU5"/>
<reference evidence="2" key="1">
    <citation type="submission" date="2021-01" db="EMBL/GenBank/DDBJ databases">
        <authorList>
            <person name="Corre E."/>
            <person name="Pelletier E."/>
            <person name="Niang G."/>
            <person name="Scheremetjew M."/>
            <person name="Finn R."/>
            <person name="Kale V."/>
            <person name="Holt S."/>
            <person name="Cochrane G."/>
            <person name="Meng A."/>
            <person name="Brown T."/>
            <person name="Cohen L."/>
        </authorList>
    </citation>
    <scope>NUCLEOTIDE SEQUENCE</scope>
    <source>
        <strain evidence="2">UTEXLB2642</strain>
    </source>
</reference>
<proteinExistence type="predicted"/>
<gene>
    <name evidence="2" type="ORF">CNEB1095_LOCUS1483</name>
</gene>
<dbReference type="EMBL" id="HBFD01002331">
    <property type="protein sequence ID" value="CAD8715707.1"/>
    <property type="molecule type" value="Transcribed_RNA"/>
</dbReference>
<organism evidence="2">
    <name type="scientific">Chromulina nebulosa</name>
    <dbReference type="NCBI Taxonomy" id="96789"/>
    <lineage>
        <taxon>Eukaryota</taxon>
        <taxon>Sar</taxon>
        <taxon>Stramenopiles</taxon>
        <taxon>Ochrophyta</taxon>
        <taxon>Chrysophyceae</taxon>
        <taxon>Chromulinales</taxon>
        <taxon>Chromulinaceae</taxon>
        <taxon>Chromulina</taxon>
    </lineage>
</organism>
<keyword evidence="1" id="KW-1133">Transmembrane helix</keyword>
<feature type="transmembrane region" description="Helical" evidence="1">
    <location>
        <begin position="21"/>
        <end position="41"/>
    </location>
</feature>
<feature type="transmembrane region" description="Helical" evidence="1">
    <location>
        <begin position="77"/>
        <end position="98"/>
    </location>
</feature>
<keyword evidence="1" id="KW-0812">Transmembrane</keyword>
<evidence type="ECO:0000313" key="2">
    <source>
        <dbReference type="EMBL" id="CAD8715707.1"/>
    </source>
</evidence>
<evidence type="ECO:0000256" key="1">
    <source>
        <dbReference type="SAM" id="Phobius"/>
    </source>
</evidence>
<protein>
    <submittedName>
        <fullName evidence="2">Uncharacterized protein</fullName>
    </submittedName>
</protein>
<accession>A0A7S0SSU5</accession>
<sequence>MSSDTLTISSRAFYERTKIKMVASILVAALGLMLLGFASTAGGNAQSNNLLQQRTITDDNVKQSFQALTGGYGFATFVYLLAFILFIAGAVYVSPAFCGSGNEKKMIRSPQELDSGNYAAYSEKSSATQV</sequence>
<keyword evidence="1" id="KW-0472">Membrane</keyword>
<name>A0A7S0SSU5_9STRA</name>